<comment type="caution">
    <text evidence="1">The sequence shown here is derived from an EMBL/GenBank/DDBJ whole genome shotgun (WGS) entry which is preliminary data.</text>
</comment>
<protein>
    <submittedName>
        <fullName evidence="1">Uncharacterized protein</fullName>
    </submittedName>
</protein>
<evidence type="ECO:0000313" key="1">
    <source>
        <dbReference type="EMBL" id="GGM78509.1"/>
    </source>
</evidence>
<dbReference type="Proteomes" id="UP000642070">
    <property type="component" value="Unassembled WGS sequence"/>
</dbReference>
<dbReference type="EMBL" id="BMPI01000078">
    <property type="protein sequence ID" value="GGM78509.1"/>
    <property type="molecule type" value="Genomic_DNA"/>
</dbReference>
<name>A0A917UCT8_9ACTN</name>
<gene>
    <name evidence="1" type="ORF">GCM10007977_095090</name>
</gene>
<keyword evidence="2" id="KW-1185">Reference proteome</keyword>
<proteinExistence type="predicted"/>
<accession>A0A917UCT8</accession>
<evidence type="ECO:0000313" key="2">
    <source>
        <dbReference type="Proteomes" id="UP000642070"/>
    </source>
</evidence>
<reference evidence="1" key="1">
    <citation type="journal article" date="2014" name="Int. J. Syst. Evol. Microbiol.">
        <title>Complete genome sequence of Corynebacterium casei LMG S-19264T (=DSM 44701T), isolated from a smear-ripened cheese.</title>
        <authorList>
            <consortium name="US DOE Joint Genome Institute (JGI-PGF)"/>
            <person name="Walter F."/>
            <person name="Albersmeier A."/>
            <person name="Kalinowski J."/>
            <person name="Ruckert C."/>
        </authorList>
    </citation>
    <scope>NUCLEOTIDE SEQUENCE</scope>
    <source>
        <strain evidence="1">JCM 19831</strain>
    </source>
</reference>
<reference evidence="1" key="2">
    <citation type="submission" date="2020-09" db="EMBL/GenBank/DDBJ databases">
        <authorList>
            <person name="Sun Q."/>
            <person name="Ohkuma M."/>
        </authorList>
    </citation>
    <scope>NUCLEOTIDE SEQUENCE</scope>
    <source>
        <strain evidence="1">JCM 19831</strain>
    </source>
</reference>
<dbReference type="AlphaFoldDB" id="A0A917UCT8"/>
<sequence length="130" mass="14404">MARQHAGIRHDTPSAGHLAGWAIPHVRKIRYLAHVIVVDGQSNERLVLDGGWLEKLRGGRPVTRTPASSYRGAQWKDLERRVTLFGREKERLVQVTLTFEGGPFVGFVTDAAKRPELEAIVDGLEAARSA</sequence>
<organism evidence="1 2">
    <name type="scientific">Dactylosporangium sucinum</name>
    <dbReference type="NCBI Taxonomy" id="1424081"/>
    <lineage>
        <taxon>Bacteria</taxon>
        <taxon>Bacillati</taxon>
        <taxon>Actinomycetota</taxon>
        <taxon>Actinomycetes</taxon>
        <taxon>Micromonosporales</taxon>
        <taxon>Micromonosporaceae</taxon>
        <taxon>Dactylosporangium</taxon>
    </lineage>
</organism>